<evidence type="ECO:0000313" key="1">
    <source>
        <dbReference type="EMBL" id="CAI9274608.1"/>
    </source>
</evidence>
<dbReference type="Proteomes" id="UP001177003">
    <property type="component" value="Chromosome 3"/>
</dbReference>
<proteinExistence type="predicted"/>
<organism evidence="1 2">
    <name type="scientific">Lactuca saligna</name>
    <name type="common">Willowleaf lettuce</name>
    <dbReference type="NCBI Taxonomy" id="75948"/>
    <lineage>
        <taxon>Eukaryota</taxon>
        <taxon>Viridiplantae</taxon>
        <taxon>Streptophyta</taxon>
        <taxon>Embryophyta</taxon>
        <taxon>Tracheophyta</taxon>
        <taxon>Spermatophyta</taxon>
        <taxon>Magnoliopsida</taxon>
        <taxon>eudicotyledons</taxon>
        <taxon>Gunneridae</taxon>
        <taxon>Pentapetalae</taxon>
        <taxon>asterids</taxon>
        <taxon>campanulids</taxon>
        <taxon>Asterales</taxon>
        <taxon>Asteraceae</taxon>
        <taxon>Cichorioideae</taxon>
        <taxon>Cichorieae</taxon>
        <taxon>Lactucinae</taxon>
        <taxon>Lactuca</taxon>
    </lineage>
</organism>
<evidence type="ECO:0000313" key="2">
    <source>
        <dbReference type="Proteomes" id="UP001177003"/>
    </source>
</evidence>
<sequence>MDTFLVHEIDEMMEQLGYVDEGDKNDVGDAFKGSNVVDITRNDNMDLTFINYGDKEAEVEVGDNNKEGNPCDEFEIGDKFEHTNEVQFGDANKDGEDPWAKFKSGDKFKDINEDEFGDDSGYEFRTFGRSLHALQPYSLQNIICPLEDQKKEIYHGSLGFGERNVVGSQSSRNIGGAGSEKVKITGVSKNGNVSHECGL</sequence>
<gene>
    <name evidence="1" type="ORF">LSALG_LOCUS14677</name>
</gene>
<keyword evidence="2" id="KW-1185">Reference proteome</keyword>
<accession>A0AA35YIN1</accession>
<dbReference type="EMBL" id="OX465079">
    <property type="protein sequence ID" value="CAI9274608.1"/>
    <property type="molecule type" value="Genomic_DNA"/>
</dbReference>
<name>A0AA35YIN1_LACSI</name>
<dbReference type="AlphaFoldDB" id="A0AA35YIN1"/>
<protein>
    <submittedName>
        <fullName evidence="1">Uncharacterized protein</fullName>
    </submittedName>
</protein>
<reference evidence="1" key="1">
    <citation type="submission" date="2023-04" db="EMBL/GenBank/DDBJ databases">
        <authorList>
            <person name="Vijverberg K."/>
            <person name="Xiong W."/>
            <person name="Schranz E."/>
        </authorList>
    </citation>
    <scope>NUCLEOTIDE SEQUENCE</scope>
</reference>